<dbReference type="AlphaFoldDB" id="A0A1Z5TCZ8"/>
<sequence>MPNKLGRAISLIQDLSGYRFRDENILLDAIDTTGLRVQQSNQRLALLGDSILKFIILDDWYPTGAGNDHVSRIGSNANLAAAARLHGIEACVFTHPGHRGPVSQATLSTTVEAIIGAVYLDSENDLNAVRAFMKALGLTILGTDVGPVAADVLNAMNVCRRVKFVIMPKSLAPDMVCGSSGTPKIVPRRRDPEGAGDALSLTHLPDQNALDLMTDVELTQSLSHLDEAAVNGITTIVGPFSVFQIDGRPNETGVCALDSSHSAAEDSRTSQLTTSPTEPDLWFSSPSEASSQLCSADREPSTTLNVDTHREDDGEEVLSSFELDEEGSSVPKGHVISDRIPRGRRRHTGGIRSQASSLTPSLSRDGMLLQSCASRMLIHHYANNMVHLMQPIIHGSSPFSKIYLPLAIAGSVHISKPSPLDDEMSPTAAVCHSLLSAAANNMQGLGSELPELGALACQHKQGALTALRSALGGRKSSYRELMVAILSLVSVDLLSGGIGDHWIHLEAARQLQASRHFGDMISHETRQLDSICKMLRLFASTALHNPEKDAWPGNKLTFRNADATTLSSSVEYLYGITRDTASVIMKIYRLAQMLRYYTEASLSHPEALLQACEDLSDELACPSNSFSTMEPENERMLAIARAQEEAFHAATRIYYSRSIQGCLREDLNAEQRTVLNAMNRAEDLKTELSNAIARPAPITWPAFIASCEAVGGFRQLWSVWWERVKVYHMLSYTEQFNAITRIWSAVSEDDSSTLDWRRALKTLNIRILPV</sequence>
<keyword evidence="3" id="KW-0175">Coiled coil</keyword>
<name>A0A1Z5TCZ8_HORWE</name>
<dbReference type="Pfam" id="PF11951">
    <property type="entry name" value="Fungal_trans_2"/>
    <property type="match status" value="1"/>
</dbReference>
<dbReference type="InterPro" id="IPR036389">
    <property type="entry name" value="RNase_III_sf"/>
</dbReference>
<keyword evidence="7" id="KW-1185">Reference proteome</keyword>
<evidence type="ECO:0000256" key="2">
    <source>
        <dbReference type="ARBA" id="ARBA00023242"/>
    </source>
</evidence>
<dbReference type="GO" id="GO:0004525">
    <property type="term" value="F:ribonuclease III activity"/>
    <property type="evidence" value="ECO:0007669"/>
    <property type="project" value="InterPro"/>
</dbReference>
<accession>A0A1Z5TCZ8</accession>
<keyword evidence="2" id="KW-0539">Nucleus</keyword>
<evidence type="ECO:0000313" key="6">
    <source>
        <dbReference type="EMBL" id="OTA33876.1"/>
    </source>
</evidence>
<comment type="subcellular location">
    <subcellularLocation>
        <location evidence="1">Nucleus</location>
    </subcellularLocation>
</comment>
<dbReference type="Proteomes" id="UP000194280">
    <property type="component" value="Unassembled WGS sequence"/>
</dbReference>
<dbReference type="InterPro" id="IPR000999">
    <property type="entry name" value="RNase_III_dom"/>
</dbReference>
<feature type="domain" description="RNase III" evidence="5">
    <location>
        <begin position="9"/>
        <end position="123"/>
    </location>
</feature>
<dbReference type="Pfam" id="PF00636">
    <property type="entry name" value="Ribonuclease_3"/>
    <property type="match status" value="1"/>
</dbReference>
<dbReference type="EMBL" id="MUNK01000068">
    <property type="protein sequence ID" value="OTA33876.1"/>
    <property type="molecule type" value="Genomic_DNA"/>
</dbReference>
<feature type="compositionally biased region" description="Polar residues" evidence="4">
    <location>
        <begin position="284"/>
        <end position="294"/>
    </location>
</feature>
<proteinExistence type="predicted"/>
<dbReference type="GO" id="GO:0005634">
    <property type="term" value="C:nucleus"/>
    <property type="evidence" value="ECO:0007669"/>
    <property type="project" value="UniProtKB-SubCell"/>
</dbReference>
<dbReference type="SMART" id="SM00535">
    <property type="entry name" value="RIBOc"/>
    <property type="match status" value="1"/>
</dbReference>
<evidence type="ECO:0000259" key="5">
    <source>
        <dbReference type="PROSITE" id="PS50142"/>
    </source>
</evidence>
<dbReference type="PROSITE" id="PS50142">
    <property type="entry name" value="RNASE_3_2"/>
    <property type="match status" value="1"/>
</dbReference>
<evidence type="ECO:0000256" key="3">
    <source>
        <dbReference type="SAM" id="Coils"/>
    </source>
</evidence>
<dbReference type="InterPro" id="IPR021858">
    <property type="entry name" value="Fun_TF"/>
</dbReference>
<evidence type="ECO:0000256" key="1">
    <source>
        <dbReference type="ARBA" id="ARBA00004123"/>
    </source>
</evidence>
<feature type="coiled-coil region" evidence="3">
    <location>
        <begin position="664"/>
        <end position="694"/>
    </location>
</feature>
<gene>
    <name evidence="6" type="ORF">BTJ68_05752</name>
</gene>
<dbReference type="InParanoid" id="A0A1Z5TCZ8"/>
<dbReference type="STRING" id="1157616.A0A1Z5TCZ8"/>
<comment type="caution">
    <text evidence="6">The sequence shown here is derived from an EMBL/GenBank/DDBJ whole genome shotgun (WGS) entry which is preliminary data.</text>
</comment>
<dbReference type="OrthoDB" id="3904951at2759"/>
<feature type="region of interest" description="Disordered" evidence="4">
    <location>
        <begin position="259"/>
        <end position="315"/>
    </location>
</feature>
<dbReference type="PANTHER" id="PTHR37534">
    <property type="entry name" value="TRANSCRIPTIONAL ACTIVATOR PROTEIN UGA3"/>
    <property type="match status" value="1"/>
</dbReference>
<protein>
    <recommendedName>
        <fullName evidence="5">RNase III domain-containing protein</fullName>
    </recommendedName>
</protein>
<dbReference type="SUPFAM" id="SSF69065">
    <property type="entry name" value="RNase III domain-like"/>
    <property type="match status" value="1"/>
</dbReference>
<dbReference type="VEuPathDB" id="FungiDB:BTJ68_05752"/>
<reference evidence="6 7" key="1">
    <citation type="submission" date="2017-01" db="EMBL/GenBank/DDBJ databases">
        <title>The recent genome duplication of the halophilic yeast Hortaea werneckii: insights from long-read sequencing.</title>
        <authorList>
            <person name="Sinha S."/>
            <person name="Flibotte S."/>
            <person name="Neira M."/>
            <person name="Lenassi M."/>
            <person name="Gostincar C."/>
            <person name="Stajich J.E."/>
            <person name="Nislow C.E."/>
        </authorList>
    </citation>
    <scope>NUCLEOTIDE SEQUENCE [LARGE SCALE GENOMIC DNA]</scope>
    <source>
        <strain evidence="6 7">EXF-2000</strain>
    </source>
</reference>
<dbReference type="Gene3D" id="1.10.1520.10">
    <property type="entry name" value="Ribonuclease III domain"/>
    <property type="match status" value="1"/>
</dbReference>
<organism evidence="6 7">
    <name type="scientific">Hortaea werneckii EXF-2000</name>
    <dbReference type="NCBI Taxonomy" id="1157616"/>
    <lineage>
        <taxon>Eukaryota</taxon>
        <taxon>Fungi</taxon>
        <taxon>Dikarya</taxon>
        <taxon>Ascomycota</taxon>
        <taxon>Pezizomycotina</taxon>
        <taxon>Dothideomycetes</taxon>
        <taxon>Dothideomycetidae</taxon>
        <taxon>Mycosphaerellales</taxon>
        <taxon>Teratosphaeriaceae</taxon>
        <taxon>Hortaea</taxon>
    </lineage>
</organism>
<dbReference type="GO" id="GO:0006396">
    <property type="term" value="P:RNA processing"/>
    <property type="evidence" value="ECO:0007669"/>
    <property type="project" value="InterPro"/>
</dbReference>
<evidence type="ECO:0000256" key="4">
    <source>
        <dbReference type="SAM" id="MobiDB-lite"/>
    </source>
</evidence>
<dbReference type="PANTHER" id="PTHR37534:SF46">
    <property type="entry name" value="ZN(II)2CYS6 TRANSCRIPTION FACTOR (EUROFUNG)"/>
    <property type="match status" value="1"/>
</dbReference>
<evidence type="ECO:0000313" key="7">
    <source>
        <dbReference type="Proteomes" id="UP000194280"/>
    </source>
</evidence>
<dbReference type="CDD" id="cd00593">
    <property type="entry name" value="RIBOc"/>
    <property type="match status" value="1"/>
</dbReference>